<accession>A0A2T7NPS5</accession>
<evidence type="ECO:0000256" key="5">
    <source>
        <dbReference type="SAM" id="Phobius"/>
    </source>
</evidence>
<evidence type="ECO:0000256" key="1">
    <source>
        <dbReference type="ARBA" id="ARBA00004141"/>
    </source>
</evidence>
<reference evidence="7 8" key="1">
    <citation type="submission" date="2018-04" db="EMBL/GenBank/DDBJ databases">
        <title>The genome of golden apple snail Pomacea canaliculata provides insight into stress tolerance and invasive adaptation.</title>
        <authorList>
            <person name="Liu C."/>
            <person name="Liu B."/>
            <person name="Ren Y."/>
            <person name="Zhang Y."/>
            <person name="Wang H."/>
            <person name="Li S."/>
            <person name="Jiang F."/>
            <person name="Yin L."/>
            <person name="Zhang G."/>
            <person name="Qian W."/>
            <person name="Fan W."/>
        </authorList>
    </citation>
    <scope>NUCLEOTIDE SEQUENCE [LARGE SCALE GENOMIC DNA]</scope>
    <source>
        <strain evidence="7">SZHN2017</strain>
        <tissue evidence="7">Muscle</tissue>
    </source>
</reference>
<proteinExistence type="predicted"/>
<dbReference type="EMBL" id="PZQS01000010">
    <property type="protein sequence ID" value="PVD23174.1"/>
    <property type="molecule type" value="Genomic_DNA"/>
</dbReference>
<dbReference type="InterPro" id="IPR050186">
    <property type="entry name" value="TPT_transporter"/>
</dbReference>
<feature type="domain" description="Sugar phosphate transporter" evidence="6">
    <location>
        <begin position="109"/>
        <end position="196"/>
    </location>
</feature>
<evidence type="ECO:0000256" key="4">
    <source>
        <dbReference type="ARBA" id="ARBA00023136"/>
    </source>
</evidence>
<comment type="subcellular location">
    <subcellularLocation>
        <location evidence="1">Membrane</location>
        <topology evidence="1">Multi-pass membrane protein</topology>
    </subcellularLocation>
</comment>
<feature type="transmembrane region" description="Helical" evidence="5">
    <location>
        <begin position="211"/>
        <end position="231"/>
    </location>
</feature>
<gene>
    <name evidence="7" type="ORF">C0Q70_16437</name>
</gene>
<keyword evidence="4 5" id="KW-0472">Membrane</keyword>
<feature type="transmembrane region" description="Helical" evidence="5">
    <location>
        <begin position="37"/>
        <end position="58"/>
    </location>
</feature>
<dbReference type="GO" id="GO:0016020">
    <property type="term" value="C:membrane"/>
    <property type="evidence" value="ECO:0007669"/>
    <property type="project" value="UniProtKB-SubCell"/>
</dbReference>
<keyword evidence="3 5" id="KW-1133">Transmembrane helix</keyword>
<organism evidence="7 8">
    <name type="scientific">Pomacea canaliculata</name>
    <name type="common">Golden apple snail</name>
    <dbReference type="NCBI Taxonomy" id="400727"/>
    <lineage>
        <taxon>Eukaryota</taxon>
        <taxon>Metazoa</taxon>
        <taxon>Spiralia</taxon>
        <taxon>Lophotrochozoa</taxon>
        <taxon>Mollusca</taxon>
        <taxon>Gastropoda</taxon>
        <taxon>Caenogastropoda</taxon>
        <taxon>Architaenioglossa</taxon>
        <taxon>Ampullarioidea</taxon>
        <taxon>Ampullariidae</taxon>
        <taxon>Pomacea</taxon>
    </lineage>
</organism>
<evidence type="ECO:0000256" key="3">
    <source>
        <dbReference type="ARBA" id="ARBA00022989"/>
    </source>
</evidence>
<sequence>MTASGVGDGKRSEAELTATSAAASQDAAAERPMLHRLLAVLFYGFSSIIIMITNKLVLTSQGFPSYLTLGLGQIWPLPLFYFGSMVFGLGGTKSLSLPMLIVLRRFTNLFIMIAEYFILGVVATPFVQFSVFLMIAGAVVAASNDMSFDFAGYAFVLCANVCTCMNGVFTKKKLDAKELGQTGLMFYNSLIMMGPAFALTYCTGELDKNLFVTYVGMYIGGDYVFSLVNFIGINVRSAFRAVQTCNMDSQQSLVTPPFFFVAVAGSRRSIYGTLMLVELPDVCTLHFDVFVLMLES</sequence>
<evidence type="ECO:0000259" key="6">
    <source>
        <dbReference type="Pfam" id="PF03151"/>
    </source>
</evidence>
<name>A0A2T7NPS5_POMCA</name>
<dbReference type="STRING" id="400727.A0A2T7NPS5"/>
<dbReference type="PANTHER" id="PTHR11132">
    <property type="entry name" value="SOLUTE CARRIER FAMILY 35"/>
    <property type="match status" value="1"/>
</dbReference>
<feature type="transmembrane region" description="Helical" evidence="5">
    <location>
        <begin position="78"/>
        <end position="103"/>
    </location>
</feature>
<dbReference type="Pfam" id="PF03151">
    <property type="entry name" value="TPT"/>
    <property type="match status" value="1"/>
</dbReference>
<feature type="transmembrane region" description="Helical" evidence="5">
    <location>
        <begin position="150"/>
        <end position="170"/>
    </location>
</feature>
<keyword evidence="2 5" id="KW-0812">Transmembrane</keyword>
<comment type="caution">
    <text evidence="7">The sequence shown here is derived from an EMBL/GenBank/DDBJ whole genome shotgun (WGS) entry which is preliminary data.</text>
</comment>
<dbReference type="Proteomes" id="UP000245119">
    <property type="component" value="Linkage Group LG10"/>
</dbReference>
<feature type="transmembrane region" description="Helical" evidence="5">
    <location>
        <begin position="115"/>
        <end position="138"/>
    </location>
</feature>
<feature type="transmembrane region" description="Helical" evidence="5">
    <location>
        <begin position="182"/>
        <end position="199"/>
    </location>
</feature>
<dbReference type="OrthoDB" id="417037at2759"/>
<evidence type="ECO:0000313" key="7">
    <source>
        <dbReference type="EMBL" id="PVD23174.1"/>
    </source>
</evidence>
<keyword evidence="8" id="KW-1185">Reference proteome</keyword>
<dbReference type="AlphaFoldDB" id="A0A2T7NPS5"/>
<dbReference type="InterPro" id="IPR004853">
    <property type="entry name" value="Sugar_P_trans_dom"/>
</dbReference>
<protein>
    <recommendedName>
        <fullName evidence="6">Sugar phosphate transporter domain-containing protein</fullName>
    </recommendedName>
</protein>
<evidence type="ECO:0000256" key="2">
    <source>
        <dbReference type="ARBA" id="ARBA00022692"/>
    </source>
</evidence>
<evidence type="ECO:0000313" key="8">
    <source>
        <dbReference type="Proteomes" id="UP000245119"/>
    </source>
</evidence>